<dbReference type="KEGG" id="fcs:TRV642_4102"/>
<dbReference type="RefSeq" id="WP_173968199.1">
    <property type="nucleotide sequence ID" value="NZ_CADCST010000144.1"/>
</dbReference>
<accession>A0A9W4TKP2</accession>
<reference evidence="2" key="2">
    <citation type="submission" date="2022-09" db="EMBL/GenBank/DDBJ databases">
        <authorList>
            <person name="Duchaud E."/>
        </authorList>
    </citation>
    <scope>NUCLEOTIDE SEQUENCE</scope>
    <source>
        <strain evidence="2">TRV642</strain>
    </source>
</reference>
<gene>
    <name evidence="1" type="ORF">FLACOL7796_04399</name>
    <name evidence="2" type="ORF">TRV642_4102</name>
</gene>
<dbReference type="EMBL" id="OX336425">
    <property type="protein sequence ID" value="CAI2768805.1"/>
    <property type="molecule type" value="Genomic_DNA"/>
</dbReference>
<dbReference type="Proteomes" id="UP000474567">
    <property type="component" value="Unassembled WGS sequence"/>
</dbReference>
<evidence type="ECO:0000313" key="4">
    <source>
        <dbReference type="Proteomes" id="UP001152749"/>
    </source>
</evidence>
<dbReference type="Proteomes" id="UP001152749">
    <property type="component" value="Chromosome"/>
</dbReference>
<proteinExistence type="predicted"/>
<protein>
    <submittedName>
        <fullName evidence="2">Uncharacterized protein</fullName>
    </submittedName>
</protein>
<dbReference type="EMBL" id="CADCST010000144">
    <property type="protein sequence ID" value="CAA9202683.1"/>
    <property type="molecule type" value="Genomic_DNA"/>
</dbReference>
<keyword evidence="3" id="KW-1185">Reference proteome</keyword>
<evidence type="ECO:0000313" key="1">
    <source>
        <dbReference type="EMBL" id="CAA9202683.1"/>
    </source>
</evidence>
<evidence type="ECO:0000313" key="3">
    <source>
        <dbReference type="Proteomes" id="UP000474567"/>
    </source>
</evidence>
<sequence>MAIFSKIQLDCEEIISKSFFPILPLIQIPDWEQTKKYYSLNPQHKLNSLVLSDNQIISDCRTLCTDILCNTKFDVLFSHHEVENYANTDAVLEYVSVNRSYEVELLPKGYSGLCIINFPNGKPELLKKLRPENEHTDLTKYDKLYLTQSAVLERILNEIKNHDLEI</sequence>
<dbReference type="AlphaFoldDB" id="A0A9W4TKP2"/>
<name>A0A9W4TKP2_9FLAO</name>
<evidence type="ECO:0000313" key="2">
    <source>
        <dbReference type="EMBL" id="CAI2768805.1"/>
    </source>
</evidence>
<organism evidence="2 4">
    <name type="scientific">Flavobacterium collinsii</name>
    <dbReference type="NCBI Taxonomy" id="1114861"/>
    <lineage>
        <taxon>Bacteria</taxon>
        <taxon>Pseudomonadati</taxon>
        <taxon>Bacteroidota</taxon>
        <taxon>Flavobacteriia</taxon>
        <taxon>Flavobacteriales</taxon>
        <taxon>Flavobacteriaceae</taxon>
        <taxon>Flavobacterium</taxon>
    </lineage>
</organism>
<reference evidence="1 3" key="1">
    <citation type="submission" date="2020-02" db="EMBL/GenBank/DDBJ databases">
        <authorList>
            <person name="Criscuolo A."/>
        </authorList>
    </citation>
    <scope>NUCLEOTIDE SEQUENCE [LARGE SCALE GENOMIC DNA]</scope>
    <source>
        <strain evidence="1">CECT7796</strain>
    </source>
</reference>